<dbReference type="RefSeq" id="WP_063180913.1">
    <property type="nucleotide sequence ID" value="NZ_LQNT01000009.1"/>
</dbReference>
<dbReference type="EMBL" id="LQNT01000009">
    <property type="protein sequence ID" value="KZE38909.1"/>
    <property type="molecule type" value="Genomic_DNA"/>
</dbReference>
<dbReference type="Proteomes" id="UP000076490">
    <property type="component" value="Unassembled WGS sequence"/>
</dbReference>
<dbReference type="InterPro" id="IPR011528">
    <property type="entry name" value="NERD"/>
</dbReference>
<gene>
    <name evidence="2" type="ORF">AV656_08390</name>
</gene>
<reference evidence="2 3" key="1">
    <citation type="submission" date="2016-01" db="EMBL/GenBank/DDBJ databases">
        <title>Whole genome sequencing of Bhargavaea cecembensis T14.</title>
        <authorList>
            <person name="Hong K.W."/>
        </authorList>
    </citation>
    <scope>NUCLEOTIDE SEQUENCE [LARGE SCALE GENOMIC DNA]</scope>
    <source>
        <strain evidence="2 3">T14</strain>
    </source>
</reference>
<comment type="caution">
    <text evidence="2">The sequence shown here is derived from an EMBL/GenBank/DDBJ whole genome shotgun (WGS) entry which is preliminary data.</text>
</comment>
<protein>
    <recommendedName>
        <fullName evidence="1">NERD domain-containing protein</fullName>
    </recommendedName>
</protein>
<dbReference type="OrthoDB" id="2734037at2"/>
<feature type="domain" description="NERD" evidence="1">
    <location>
        <begin position="40"/>
        <end position="89"/>
    </location>
</feature>
<dbReference type="PROSITE" id="PS50965">
    <property type="entry name" value="NERD"/>
    <property type="match status" value="1"/>
</dbReference>
<evidence type="ECO:0000313" key="3">
    <source>
        <dbReference type="Proteomes" id="UP000076490"/>
    </source>
</evidence>
<name>A0A165H6D8_9BACL</name>
<dbReference type="AlphaFoldDB" id="A0A165H6D8"/>
<proteinExistence type="predicted"/>
<accession>A0A165H6D8</accession>
<organism evidence="2 3">
    <name type="scientific">Bhargavaea cecembensis</name>
    <dbReference type="NCBI Taxonomy" id="394098"/>
    <lineage>
        <taxon>Bacteria</taxon>
        <taxon>Bacillati</taxon>
        <taxon>Bacillota</taxon>
        <taxon>Bacilli</taxon>
        <taxon>Bacillales</taxon>
        <taxon>Caryophanaceae</taxon>
        <taxon>Bhargavaea</taxon>
    </lineage>
</organism>
<evidence type="ECO:0000313" key="2">
    <source>
        <dbReference type="EMBL" id="KZE38909.1"/>
    </source>
</evidence>
<sequence length="89" mass="10336">MEVKRGYPIYLYALERMQIRLPENHPKRQSFADELAVAKAGYQGELEVDRLLRRTKLEGQVKVLKALEVQMDEEQIIQIDTLVLTTHGI</sequence>
<evidence type="ECO:0000259" key="1">
    <source>
        <dbReference type="PROSITE" id="PS50965"/>
    </source>
</evidence>